<gene>
    <name evidence="1" type="ORF">HPB49_009613</name>
</gene>
<sequence length="71" mass="8479">MEIGEEARQSFYTFTFENGDDKHDIKILTEKFEAHFKPTTKLTFNEFRFGSRNEQQGEPFNDWLTELRTLA</sequence>
<dbReference type="Proteomes" id="UP000821865">
    <property type="component" value="Chromosome 2"/>
</dbReference>
<protein>
    <submittedName>
        <fullName evidence="1">Uncharacterized protein</fullName>
    </submittedName>
</protein>
<keyword evidence="2" id="KW-1185">Reference proteome</keyword>
<accession>A0ACB8DBZ1</accession>
<evidence type="ECO:0000313" key="1">
    <source>
        <dbReference type="EMBL" id="KAH7965672.1"/>
    </source>
</evidence>
<name>A0ACB8DBZ1_DERSI</name>
<evidence type="ECO:0000313" key="2">
    <source>
        <dbReference type="Proteomes" id="UP000821865"/>
    </source>
</evidence>
<proteinExistence type="predicted"/>
<dbReference type="EMBL" id="CM023471">
    <property type="protein sequence ID" value="KAH7965672.1"/>
    <property type="molecule type" value="Genomic_DNA"/>
</dbReference>
<comment type="caution">
    <text evidence="1">The sequence shown here is derived from an EMBL/GenBank/DDBJ whole genome shotgun (WGS) entry which is preliminary data.</text>
</comment>
<reference evidence="1" key="1">
    <citation type="submission" date="2020-05" db="EMBL/GenBank/DDBJ databases">
        <title>Large-scale comparative analyses of tick genomes elucidate their genetic diversity and vector capacities.</title>
        <authorList>
            <person name="Jia N."/>
            <person name="Wang J."/>
            <person name="Shi W."/>
            <person name="Du L."/>
            <person name="Sun Y."/>
            <person name="Zhan W."/>
            <person name="Jiang J."/>
            <person name="Wang Q."/>
            <person name="Zhang B."/>
            <person name="Ji P."/>
            <person name="Sakyi L.B."/>
            <person name="Cui X."/>
            <person name="Yuan T."/>
            <person name="Jiang B."/>
            <person name="Yang W."/>
            <person name="Lam T.T.-Y."/>
            <person name="Chang Q."/>
            <person name="Ding S."/>
            <person name="Wang X."/>
            <person name="Zhu J."/>
            <person name="Ruan X."/>
            <person name="Zhao L."/>
            <person name="Wei J."/>
            <person name="Que T."/>
            <person name="Du C."/>
            <person name="Cheng J."/>
            <person name="Dai P."/>
            <person name="Han X."/>
            <person name="Huang E."/>
            <person name="Gao Y."/>
            <person name="Liu J."/>
            <person name="Shao H."/>
            <person name="Ye R."/>
            <person name="Li L."/>
            <person name="Wei W."/>
            <person name="Wang X."/>
            <person name="Wang C."/>
            <person name="Yang T."/>
            <person name="Huo Q."/>
            <person name="Li W."/>
            <person name="Guo W."/>
            <person name="Chen H."/>
            <person name="Zhou L."/>
            <person name="Ni X."/>
            <person name="Tian J."/>
            <person name="Zhou Y."/>
            <person name="Sheng Y."/>
            <person name="Liu T."/>
            <person name="Pan Y."/>
            <person name="Xia L."/>
            <person name="Li J."/>
            <person name="Zhao F."/>
            <person name="Cao W."/>
        </authorList>
    </citation>
    <scope>NUCLEOTIDE SEQUENCE</scope>
    <source>
        <strain evidence="1">Dsil-2018</strain>
    </source>
</reference>
<organism evidence="1 2">
    <name type="scientific">Dermacentor silvarum</name>
    <name type="common">Tick</name>
    <dbReference type="NCBI Taxonomy" id="543639"/>
    <lineage>
        <taxon>Eukaryota</taxon>
        <taxon>Metazoa</taxon>
        <taxon>Ecdysozoa</taxon>
        <taxon>Arthropoda</taxon>
        <taxon>Chelicerata</taxon>
        <taxon>Arachnida</taxon>
        <taxon>Acari</taxon>
        <taxon>Parasitiformes</taxon>
        <taxon>Ixodida</taxon>
        <taxon>Ixodoidea</taxon>
        <taxon>Ixodidae</taxon>
        <taxon>Rhipicephalinae</taxon>
        <taxon>Dermacentor</taxon>
    </lineage>
</organism>